<keyword evidence="2" id="KW-0805">Transcription regulation</keyword>
<dbReference type="PANTHER" id="PTHR43214">
    <property type="entry name" value="TWO-COMPONENT RESPONSE REGULATOR"/>
    <property type="match status" value="1"/>
</dbReference>
<keyword evidence="1 5" id="KW-0597">Phosphoprotein</keyword>
<keyword evidence="9" id="KW-1185">Reference proteome</keyword>
<reference evidence="8 9" key="1">
    <citation type="submission" date="2020-07" db="EMBL/GenBank/DDBJ databases">
        <title>Sequencing the genomes of 1000 actinobacteria strains.</title>
        <authorList>
            <person name="Klenk H.-P."/>
        </authorList>
    </citation>
    <scope>NUCLEOTIDE SEQUENCE [LARGE SCALE GENOMIC DNA]</scope>
    <source>
        <strain evidence="8 9">DSM 103164</strain>
    </source>
</reference>
<dbReference type="SUPFAM" id="SSF52172">
    <property type="entry name" value="CheY-like"/>
    <property type="match status" value="1"/>
</dbReference>
<keyword evidence="3 8" id="KW-0238">DNA-binding</keyword>
<evidence type="ECO:0000313" key="9">
    <source>
        <dbReference type="Proteomes" id="UP000527616"/>
    </source>
</evidence>
<comment type="caution">
    <text evidence="8">The sequence shown here is derived from an EMBL/GenBank/DDBJ whole genome shotgun (WGS) entry which is preliminary data.</text>
</comment>
<gene>
    <name evidence="8" type="ORF">GGQ54_003167</name>
</gene>
<evidence type="ECO:0000256" key="5">
    <source>
        <dbReference type="PROSITE-ProRule" id="PRU00169"/>
    </source>
</evidence>
<dbReference type="PROSITE" id="PS50110">
    <property type="entry name" value="RESPONSE_REGULATORY"/>
    <property type="match status" value="1"/>
</dbReference>
<evidence type="ECO:0000256" key="2">
    <source>
        <dbReference type="ARBA" id="ARBA00023015"/>
    </source>
</evidence>
<dbReference type="InterPro" id="IPR001789">
    <property type="entry name" value="Sig_transdc_resp-reg_receiver"/>
</dbReference>
<protein>
    <submittedName>
        <fullName evidence="8">DNA-binding NarL/FixJ family response regulator</fullName>
    </submittedName>
</protein>
<dbReference type="SMART" id="SM00448">
    <property type="entry name" value="REC"/>
    <property type="match status" value="1"/>
</dbReference>
<dbReference type="InterPro" id="IPR011006">
    <property type="entry name" value="CheY-like_superfamily"/>
</dbReference>
<accession>A0A7Z0IMH3</accession>
<dbReference type="PANTHER" id="PTHR43214:SF24">
    <property type="entry name" value="TRANSCRIPTIONAL REGULATORY PROTEIN NARL-RELATED"/>
    <property type="match status" value="1"/>
</dbReference>
<evidence type="ECO:0000256" key="4">
    <source>
        <dbReference type="ARBA" id="ARBA00023163"/>
    </source>
</evidence>
<feature type="domain" description="HTH luxR-type" evidence="6">
    <location>
        <begin position="151"/>
        <end position="216"/>
    </location>
</feature>
<dbReference type="Pfam" id="PF00196">
    <property type="entry name" value="GerE"/>
    <property type="match status" value="1"/>
</dbReference>
<dbReference type="GO" id="GO:0006355">
    <property type="term" value="P:regulation of DNA-templated transcription"/>
    <property type="evidence" value="ECO:0007669"/>
    <property type="project" value="InterPro"/>
</dbReference>
<dbReference type="CDD" id="cd17535">
    <property type="entry name" value="REC_NarL-like"/>
    <property type="match status" value="1"/>
</dbReference>
<organism evidence="8 9">
    <name type="scientific">Naumannella cuiyingiana</name>
    <dbReference type="NCBI Taxonomy" id="1347891"/>
    <lineage>
        <taxon>Bacteria</taxon>
        <taxon>Bacillati</taxon>
        <taxon>Actinomycetota</taxon>
        <taxon>Actinomycetes</taxon>
        <taxon>Propionibacteriales</taxon>
        <taxon>Propionibacteriaceae</taxon>
        <taxon>Naumannella</taxon>
    </lineage>
</organism>
<keyword evidence="4" id="KW-0804">Transcription</keyword>
<evidence type="ECO:0000256" key="1">
    <source>
        <dbReference type="ARBA" id="ARBA00022553"/>
    </source>
</evidence>
<dbReference type="Gene3D" id="3.40.50.2300">
    <property type="match status" value="1"/>
</dbReference>
<dbReference type="EMBL" id="JACBZS010000001">
    <property type="protein sequence ID" value="NYI72607.1"/>
    <property type="molecule type" value="Genomic_DNA"/>
</dbReference>
<dbReference type="Proteomes" id="UP000527616">
    <property type="component" value="Unassembled WGS sequence"/>
</dbReference>
<dbReference type="GO" id="GO:0003677">
    <property type="term" value="F:DNA binding"/>
    <property type="evidence" value="ECO:0007669"/>
    <property type="project" value="UniProtKB-KW"/>
</dbReference>
<feature type="modified residue" description="4-aspartylphosphate" evidence="5">
    <location>
        <position position="56"/>
    </location>
</feature>
<evidence type="ECO:0000313" key="8">
    <source>
        <dbReference type="EMBL" id="NYI72607.1"/>
    </source>
</evidence>
<dbReference type="PROSITE" id="PS50043">
    <property type="entry name" value="HTH_LUXR_2"/>
    <property type="match status" value="1"/>
</dbReference>
<dbReference type="SMART" id="SM00421">
    <property type="entry name" value="HTH_LUXR"/>
    <property type="match status" value="1"/>
</dbReference>
<evidence type="ECO:0000259" key="6">
    <source>
        <dbReference type="PROSITE" id="PS50043"/>
    </source>
</evidence>
<sequence length="221" mass="24007">MSPVRVVLVDDQELVRTGLRMALGAQPGIRIVGEAADGREALALLDRCACDVVLMDVRMPGMSGIEATARISRRADGPRVLVLTTFDLDEHVFDALQAGASGFLVKDTPLAELLQAIRHVHRGDAVVSPATTRRLIRHFTDPARRDLPRRPPPGLAELTPREREVLLLVADGLSNAEIAAALTVEEVTVKTHVGRVLAKLGLRDRTQAAIFAYRHGLVERG</sequence>
<evidence type="ECO:0000256" key="3">
    <source>
        <dbReference type="ARBA" id="ARBA00023125"/>
    </source>
</evidence>
<proteinExistence type="predicted"/>
<dbReference type="PRINTS" id="PR00038">
    <property type="entry name" value="HTHLUXR"/>
</dbReference>
<dbReference type="CDD" id="cd06170">
    <property type="entry name" value="LuxR_C_like"/>
    <property type="match status" value="1"/>
</dbReference>
<dbReference type="Pfam" id="PF00072">
    <property type="entry name" value="Response_reg"/>
    <property type="match status" value="1"/>
</dbReference>
<dbReference type="PROSITE" id="PS00622">
    <property type="entry name" value="HTH_LUXR_1"/>
    <property type="match status" value="1"/>
</dbReference>
<dbReference type="AlphaFoldDB" id="A0A7Z0IMH3"/>
<dbReference type="InterPro" id="IPR000792">
    <property type="entry name" value="Tscrpt_reg_LuxR_C"/>
</dbReference>
<dbReference type="GO" id="GO:0000160">
    <property type="term" value="P:phosphorelay signal transduction system"/>
    <property type="evidence" value="ECO:0007669"/>
    <property type="project" value="InterPro"/>
</dbReference>
<dbReference type="RefSeq" id="WP_179446245.1">
    <property type="nucleotide sequence ID" value="NZ_JACBZS010000001.1"/>
</dbReference>
<evidence type="ECO:0000259" key="7">
    <source>
        <dbReference type="PROSITE" id="PS50110"/>
    </source>
</evidence>
<dbReference type="InterPro" id="IPR058245">
    <property type="entry name" value="NreC/VraR/RcsB-like_REC"/>
</dbReference>
<name>A0A7Z0IMH3_9ACTN</name>
<dbReference type="InterPro" id="IPR039420">
    <property type="entry name" value="WalR-like"/>
</dbReference>
<feature type="domain" description="Response regulatory" evidence="7">
    <location>
        <begin position="5"/>
        <end position="121"/>
    </location>
</feature>